<dbReference type="SMART" id="SM00516">
    <property type="entry name" value="SEC14"/>
    <property type="match status" value="1"/>
</dbReference>
<reference evidence="4" key="1">
    <citation type="submission" date="2025-08" db="UniProtKB">
        <authorList>
            <consortium name="RefSeq"/>
        </authorList>
    </citation>
    <scope>IDENTIFICATION</scope>
    <source>
        <strain evidence="4">OHB3-1</strain>
    </source>
</reference>
<dbReference type="GeneID" id="111021741"/>
<evidence type="ECO:0000259" key="2">
    <source>
        <dbReference type="PROSITE" id="PS50191"/>
    </source>
</evidence>
<dbReference type="FunFam" id="3.40.525.10:FF:000008">
    <property type="entry name" value="Phosphatidylinositol transfer protein 3"/>
    <property type="match status" value="1"/>
</dbReference>
<protein>
    <submittedName>
        <fullName evidence="4">Random slug protein 5-like</fullName>
    </submittedName>
</protein>
<dbReference type="InterPro" id="IPR001251">
    <property type="entry name" value="CRAL-TRIO_dom"/>
</dbReference>
<dbReference type="OrthoDB" id="75724at2759"/>
<gene>
    <name evidence="4" type="primary">LOC111021741</name>
</gene>
<dbReference type="InterPro" id="IPR052578">
    <property type="entry name" value="PI_Transfer_CRAL-TRIO"/>
</dbReference>
<dbReference type="PROSITE" id="PS50191">
    <property type="entry name" value="CRAL_TRIO"/>
    <property type="match status" value="1"/>
</dbReference>
<evidence type="ECO:0000256" key="1">
    <source>
        <dbReference type="SAM" id="MobiDB-lite"/>
    </source>
</evidence>
<feature type="region of interest" description="Disordered" evidence="1">
    <location>
        <begin position="282"/>
        <end position="317"/>
    </location>
</feature>
<dbReference type="GO" id="GO:0008526">
    <property type="term" value="F:phosphatidylinositol transfer activity"/>
    <property type="evidence" value="ECO:0007669"/>
    <property type="project" value="TreeGrafter"/>
</dbReference>
<dbReference type="KEGG" id="mcha:111021741"/>
<dbReference type="SUPFAM" id="SSF46938">
    <property type="entry name" value="CRAL/TRIO N-terminal domain"/>
    <property type="match status" value="1"/>
</dbReference>
<keyword evidence="3" id="KW-1185">Reference proteome</keyword>
<dbReference type="InterPro" id="IPR011074">
    <property type="entry name" value="CRAL/TRIO_N_dom"/>
</dbReference>
<accession>A0A6J1DKE0</accession>
<dbReference type="Gene3D" id="3.40.525.10">
    <property type="entry name" value="CRAL-TRIO lipid binding domain"/>
    <property type="match status" value="1"/>
</dbReference>
<evidence type="ECO:0000313" key="4">
    <source>
        <dbReference type="RefSeq" id="XP_022154468.1"/>
    </source>
</evidence>
<dbReference type="RefSeq" id="XP_022154468.1">
    <property type="nucleotide sequence ID" value="XM_022298776.1"/>
</dbReference>
<organism evidence="3 4">
    <name type="scientific">Momordica charantia</name>
    <name type="common">Bitter gourd</name>
    <name type="synonym">Balsam pear</name>
    <dbReference type="NCBI Taxonomy" id="3673"/>
    <lineage>
        <taxon>Eukaryota</taxon>
        <taxon>Viridiplantae</taxon>
        <taxon>Streptophyta</taxon>
        <taxon>Embryophyta</taxon>
        <taxon>Tracheophyta</taxon>
        <taxon>Spermatophyta</taxon>
        <taxon>Magnoliopsida</taxon>
        <taxon>eudicotyledons</taxon>
        <taxon>Gunneridae</taxon>
        <taxon>Pentapetalae</taxon>
        <taxon>rosids</taxon>
        <taxon>fabids</taxon>
        <taxon>Cucurbitales</taxon>
        <taxon>Cucurbitaceae</taxon>
        <taxon>Momordiceae</taxon>
        <taxon>Momordica</taxon>
    </lineage>
</organism>
<sequence length="317" mass="36441">MSFRKPRGNATEKVLSPEEQQAKIDEVKKLMGPIADKLPVLCSNPSILRYLKARNWNTKKASKMLKETLKWRLEYKPEKISWEDIADEAKTGKIYKANYTDKQGRTVLVMTPSNQNTDSTIGQIRYLVYSMENAILSSNSNDGYMVWLIDFHGWNTSSLSVKTTRETAYVLQNHYPERLGLAILYNPPKVFESFWVMVRPFLESKTYKKVKFVYSNNPESQKIMEENFDEEKLETSFGGKSPIGFNYEDYAKRMMEDDKKMTHFIDTGCSSPIYRTILSTSQLPDSAASDADSDEASDHEHSDDEIPSNLKTPDDKQ</sequence>
<dbReference type="Proteomes" id="UP000504603">
    <property type="component" value="Unplaced"/>
</dbReference>
<dbReference type="Pfam" id="PF00650">
    <property type="entry name" value="CRAL_TRIO"/>
    <property type="match status" value="1"/>
</dbReference>
<feature type="domain" description="CRAL-TRIO" evidence="2">
    <location>
        <begin position="82"/>
        <end position="245"/>
    </location>
</feature>
<dbReference type="SMART" id="SM01100">
    <property type="entry name" value="CRAL_TRIO_N"/>
    <property type="match status" value="1"/>
</dbReference>
<dbReference type="Pfam" id="PF03765">
    <property type="entry name" value="CRAL_TRIO_N"/>
    <property type="match status" value="1"/>
</dbReference>
<dbReference type="PANTHER" id="PTHR45824:SF18">
    <property type="entry name" value="OS01G0264700 PROTEIN"/>
    <property type="match status" value="1"/>
</dbReference>
<dbReference type="InterPro" id="IPR036273">
    <property type="entry name" value="CRAL/TRIO_N_dom_sf"/>
</dbReference>
<dbReference type="InterPro" id="IPR036865">
    <property type="entry name" value="CRAL-TRIO_dom_sf"/>
</dbReference>
<name>A0A6J1DKE0_MOMCH</name>
<proteinExistence type="predicted"/>
<dbReference type="CDD" id="cd00170">
    <property type="entry name" value="SEC14"/>
    <property type="match status" value="1"/>
</dbReference>
<dbReference type="PANTHER" id="PTHR45824">
    <property type="entry name" value="GH16843P"/>
    <property type="match status" value="1"/>
</dbReference>
<evidence type="ECO:0000313" key="3">
    <source>
        <dbReference type="Proteomes" id="UP000504603"/>
    </source>
</evidence>
<dbReference type="AlphaFoldDB" id="A0A6J1DKE0"/>
<dbReference type="SUPFAM" id="SSF52087">
    <property type="entry name" value="CRAL/TRIO domain"/>
    <property type="match status" value="1"/>
</dbReference>